<accession>A0A0P0Y8M0</accession>
<reference evidence="2 3" key="2">
    <citation type="journal article" date="2013" name="Plant Cell Physiol.">
        <title>Rice Annotation Project Database (RAP-DB): an integrative and interactive database for rice genomics.</title>
        <authorList>
            <person name="Sakai H."/>
            <person name="Lee S.S."/>
            <person name="Tanaka T."/>
            <person name="Numa H."/>
            <person name="Kim J."/>
            <person name="Kawahara Y."/>
            <person name="Wakimoto H."/>
            <person name="Yang C.C."/>
            <person name="Iwamoto M."/>
            <person name="Abe T."/>
            <person name="Yamada Y."/>
            <person name="Muto A."/>
            <person name="Inokuchi H."/>
            <person name="Ikemura T."/>
            <person name="Matsumoto T."/>
            <person name="Sasaki T."/>
            <person name="Itoh T."/>
        </authorList>
    </citation>
    <scope>NUCLEOTIDE SEQUENCE [LARGE SCALE GENOMIC DNA]</scope>
    <source>
        <strain evidence="3">cv. Nipponbare</strain>
    </source>
</reference>
<reference evidence="3" key="1">
    <citation type="journal article" date="2005" name="Nature">
        <title>The map-based sequence of the rice genome.</title>
        <authorList>
            <consortium name="International rice genome sequencing project (IRGSP)"/>
            <person name="Matsumoto T."/>
            <person name="Wu J."/>
            <person name="Kanamori H."/>
            <person name="Katayose Y."/>
            <person name="Fujisawa M."/>
            <person name="Namiki N."/>
            <person name="Mizuno H."/>
            <person name="Yamamoto K."/>
            <person name="Antonio B.A."/>
            <person name="Baba T."/>
            <person name="Sakata K."/>
            <person name="Nagamura Y."/>
            <person name="Aoki H."/>
            <person name="Arikawa K."/>
            <person name="Arita K."/>
            <person name="Bito T."/>
            <person name="Chiden Y."/>
            <person name="Fujitsuka N."/>
            <person name="Fukunaka R."/>
            <person name="Hamada M."/>
            <person name="Harada C."/>
            <person name="Hayashi A."/>
            <person name="Hijishita S."/>
            <person name="Honda M."/>
            <person name="Hosokawa S."/>
            <person name="Ichikawa Y."/>
            <person name="Idonuma A."/>
            <person name="Iijima M."/>
            <person name="Ikeda M."/>
            <person name="Ikeno M."/>
            <person name="Ito K."/>
            <person name="Ito S."/>
            <person name="Ito T."/>
            <person name="Ito Y."/>
            <person name="Ito Y."/>
            <person name="Iwabuchi A."/>
            <person name="Kamiya K."/>
            <person name="Karasawa W."/>
            <person name="Kurita K."/>
            <person name="Katagiri S."/>
            <person name="Kikuta A."/>
            <person name="Kobayashi H."/>
            <person name="Kobayashi N."/>
            <person name="Machita K."/>
            <person name="Maehara T."/>
            <person name="Masukawa M."/>
            <person name="Mizubayashi T."/>
            <person name="Mukai Y."/>
            <person name="Nagasaki H."/>
            <person name="Nagata Y."/>
            <person name="Naito S."/>
            <person name="Nakashima M."/>
            <person name="Nakama Y."/>
            <person name="Nakamichi Y."/>
            <person name="Nakamura M."/>
            <person name="Meguro A."/>
            <person name="Negishi M."/>
            <person name="Ohta I."/>
            <person name="Ohta T."/>
            <person name="Okamoto M."/>
            <person name="Ono N."/>
            <person name="Saji S."/>
            <person name="Sakaguchi M."/>
            <person name="Sakai K."/>
            <person name="Shibata M."/>
            <person name="Shimokawa T."/>
            <person name="Song J."/>
            <person name="Takazaki Y."/>
            <person name="Terasawa K."/>
            <person name="Tsugane M."/>
            <person name="Tsuji K."/>
            <person name="Ueda S."/>
            <person name="Waki K."/>
            <person name="Yamagata H."/>
            <person name="Yamamoto M."/>
            <person name="Yamamoto S."/>
            <person name="Yamane H."/>
            <person name="Yoshiki S."/>
            <person name="Yoshihara R."/>
            <person name="Yukawa K."/>
            <person name="Zhong H."/>
            <person name="Yano M."/>
            <person name="Yuan Q."/>
            <person name="Ouyang S."/>
            <person name="Liu J."/>
            <person name="Jones K.M."/>
            <person name="Gansberger K."/>
            <person name="Moffat K."/>
            <person name="Hill J."/>
            <person name="Bera J."/>
            <person name="Fadrosh D."/>
            <person name="Jin S."/>
            <person name="Johri S."/>
            <person name="Kim M."/>
            <person name="Overton L."/>
            <person name="Reardon M."/>
            <person name="Tsitrin T."/>
            <person name="Vuong H."/>
            <person name="Weaver B."/>
            <person name="Ciecko A."/>
            <person name="Tallon L."/>
            <person name="Jackson J."/>
            <person name="Pai G."/>
            <person name="Aken S.V."/>
            <person name="Utterback T."/>
            <person name="Reidmuller S."/>
            <person name="Feldblyum T."/>
            <person name="Hsiao J."/>
            <person name="Zismann V."/>
            <person name="Iobst S."/>
            <person name="de Vazeille A.R."/>
            <person name="Buell C.R."/>
            <person name="Ying K."/>
            <person name="Li Y."/>
            <person name="Lu T."/>
            <person name="Huang Y."/>
            <person name="Zhao Q."/>
            <person name="Feng Q."/>
            <person name="Zhang L."/>
            <person name="Zhu J."/>
            <person name="Weng Q."/>
            <person name="Mu J."/>
            <person name="Lu Y."/>
            <person name="Fan D."/>
            <person name="Liu Y."/>
            <person name="Guan J."/>
            <person name="Zhang Y."/>
            <person name="Yu S."/>
            <person name="Liu X."/>
            <person name="Zhang Y."/>
            <person name="Hong G."/>
            <person name="Han B."/>
            <person name="Choisne N."/>
            <person name="Demange N."/>
            <person name="Orjeda G."/>
            <person name="Samain S."/>
            <person name="Cattolico L."/>
            <person name="Pelletier E."/>
            <person name="Couloux A."/>
            <person name="Segurens B."/>
            <person name="Wincker P."/>
            <person name="D'Hont A."/>
            <person name="Scarpelli C."/>
            <person name="Weissenbach J."/>
            <person name="Salanoubat M."/>
            <person name="Quetier F."/>
            <person name="Yu Y."/>
            <person name="Kim H.R."/>
            <person name="Rambo T."/>
            <person name="Currie J."/>
            <person name="Collura K."/>
            <person name="Luo M."/>
            <person name="Yang T."/>
            <person name="Ammiraju J.S.S."/>
            <person name="Engler F."/>
            <person name="Soderlund C."/>
            <person name="Wing R.A."/>
            <person name="Palmer L.E."/>
            <person name="de la Bastide M."/>
            <person name="Spiegel L."/>
            <person name="Nascimento L."/>
            <person name="Zutavern T."/>
            <person name="O'Shaughnessy A."/>
            <person name="Dike S."/>
            <person name="Dedhia N."/>
            <person name="Preston R."/>
            <person name="Balija V."/>
            <person name="McCombie W.R."/>
            <person name="Chow T."/>
            <person name="Chen H."/>
            <person name="Chung M."/>
            <person name="Chen C."/>
            <person name="Shaw J."/>
            <person name="Wu H."/>
            <person name="Hsiao K."/>
            <person name="Chao Y."/>
            <person name="Chu M."/>
            <person name="Cheng C."/>
            <person name="Hour A."/>
            <person name="Lee P."/>
            <person name="Lin S."/>
            <person name="Lin Y."/>
            <person name="Liou J."/>
            <person name="Liu S."/>
            <person name="Hsing Y."/>
            <person name="Raghuvanshi S."/>
            <person name="Mohanty A."/>
            <person name="Bharti A.K."/>
            <person name="Gaur A."/>
            <person name="Gupta V."/>
            <person name="Kumar D."/>
            <person name="Ravi V."/>
            <person name="Vij S."/>
            <person name="Kapur A."/>
            <person name="Khurana P."/>
            <person name="Khurana P."/>
            <person name="Khurana J.P."/>
            <person name="Tyagi A.K."/>
            <person name="Gaikwad K."/>
            <person name="Singh A."/>
            <person name="Dalal V."/>
            <person name="Srivastava S."/>
            <person name="Dixit A."/>
            <person name="Pal A.K."/>
            <person name="Ghazi I.A."/>
            <person name="Yadav M."/>
            <person name="Pandit A."/>
            <person name="Bhargava A."/>
            <person name="Sureshbabu K."/>
            <person name="Batra K."/>
            <person name="Sharma T.R."/>
            <person name="Mohapatra T."/>
            <person name="Singh N.K."/>
            <person name="Messing J."/>
            <person name="Nelson A.B."/>
            <person name="Fuks G."/>
            <person name="Kavchok S."/>
            <person name="Keizer G."/>
            <person name="Linton E."/>
            <person name="Llaca V."/>
            <person name="Song R."/>
            <person name="Tanyolac B."/>
            <person name="Young S."/>
            <person name="Ho-Il K."/>
            <person name="Hahn J.H."/>
            <person name="Sangsakoo G."/>
            <person name="Vanavichit A."/>
            <person name="de Mattos Luiz.A.T."/>
            <person name="Zimmer P.D."/>
            <person name="Malone G."/>
            <person name="Dellagostin O."/>
            <person name="de Oliveira A.C."/>
            <person name="Bevan M."/>
            <person name="Bancroft I."/>
            <person name="Minx P."/>
            <person name="Cordum H."/>
            <person name="Wilson R."/>
            <person name="Cheng Z."/>
            <person name="Jin W."/>
            <person name="Jiang J."/>
            <person name="Leong S.A."/>
            <person name="Iwama H."/>
            <person name="Gojobori T."/>
            <person name="Itoh T."/>
            <person name="Niimura Y."/>
            <person name="Fujii Y."/>
            <person name="Habara T."/>
            <person name="Sakai H."/>
            <person name="Sato Y."/>
            <person name="Wilson G."/>
            <person name="Kumar K."/>
            <person name="McCouch S."/>
            <person name="Juretic N."/>
            <person name="Hoen D."/>
            <person name="Wright S."/>
            <person name="Bruskiewich R."/>
            <person name="Bureau T."/>
            <person name="Miyao A."/>
            <person name="Hirochika H."/>
            <person name="Nishikawa T."/>
            <person name="Kadowaki K."/>
            <person name="Sugiura M."/>
            <person name="Burr B."/>
            <person name="Sasaki T."/>
        </authorList>
    </citation>
    <scope>NUCLEOTIDE SEQUENCE [LARGE SCALE GENOMIC DNA]</scope>
    <source>
        <strain evidence="3">cv. Nipponbare</strain>
    </source>
</reference>
<dbReference type="InParanoid" id="A0A0P0Y8M0"/>
<dbReference type="EMBL" id="AP014968">
    <property type="protein sequence ID" value="BAT16550.1"/>
    <property type="molecule type" value="Genomic_DNA"/>
</dbReference>
<dbReference type="AlphaFoldDB" id="A0A0P0Y8M0"/>
<reference evidence="2 3" key="3">
    <citation type="journal article" date="2013" name="Rice">
        <title>Improvement of the Oryza sativa Nipponbare reference genome using next generation sequence and optical map data.</title>
        <authorList>
            <person name="Kawahara Y."/>
            <person name="de la Bastide M."/>
            <person name="Hamilton J.P."/>
            <person name="Kanamori H."/>
            <person name="McCombie W.R."/>
            <person name="Ouyang S."/>
            <person name="Schwartz D.C."/>
            <person name="Tanaka T."/>
            <person name="Wu J."/>
            <person name="Zhou S."/>
            <person name="Childs K.L."/>
            <person name="Davidson R.M."/>
            <person name="Lin H."/>
            <person name="Quesada-Ocampo L."/>
            <person name="Vaillancourt B."/>
            <person name="Sakai H."/>
            <person name="Lee S.S."/>
            <person name="Kim J."/>
            <person name="Numa H."/>
            <person name="Itoh T."/>
            <person name="Buell C.R."/>
            <person name="Matsumoto T."/>
        </authorList>
    </citation>
    <scope>NUCLEOTIDE SEQUENCE [LARGE SCALE GENOMIC DNA]</scope>
    <source>
        <strain evidence="3">cv. Nipponbare</strain>
    </source>
</reference>
<keyword evidence="3" id="KW-1185">Reference proteome</keyword>
<feature type="region of interest" description="Disordered" evidence="1">
    <location>
        <begin position="1"/>
        <end position="25"/>
    </location>
</feature>
<dbReference type="Proteomes" id="UP000059680">
    <property type="component" value="Chromosome 12"/>
</dbReference>
<dbReference type="Gramene" id="Os12t0254400-01">
    <property type="protein sequence ID" value="Os12t0254400-01"/>
    <property type="gene ID" value="Os12g0254400"/>
</dbReference>
<dbReference type="PaxDb" id="39947-A0A0P0Y8M0"/>
<proteinExistence type="predicted"/>
<feature type="non-terminal residue" evidence="2">
    <location>
        <position position="1"/>
    </location>
</feature>
<evidence type="ECO:0000256" key="1">
    <source>
        <dbReference type="SAM" id="MobiDB-lite"/>
    </source>
</evidence>
<evidence type="ECO:0000313" key="3">
    <source>
        <dbReference type="Proteomes" id="UP000059680"/>
    </source>
</evidence>
<evidence type="ECO:0000313" key="2">
    <source>
        <dbReference type="EMBL" id="BAT16550.1"/>
    </source>
</evidence>
<gene>
    <name evidence="2" type="ordered locus">Os12g0254400</name>
    <name evidence="2" type="ORF">OSNPB_120254400</name>
</gene>
<sequence>RFIRIGSPRGHASTSTSHPQKRRHRRLRLRLHLHLHLRLHSPSPVEGTRRPQLRLDKPRPPVTSVWTYLTLQSPSLAAATRDHLHTGSAHS</sequence>
<name>A0A0P0Y8M0_ORYSJ</name>
<organism evidence="2 3">
    <name type="scientific">Oryza sativa subsp. japonica</name>
    <name type="common">Rice</name>
    <dbReference type="NCBI Taxonomy" id="39947"/>
    <lineage>
        <taxon>Eukaryota</taxon>
        <taxon>Viridiplantae</taxon>
        <taxon>Streptophyta</taxon>
        <taxon>Embryophyta</taxon>
        <taxon>Tracheophyta</taxon>
        <taxon>Spermatophyta</taxon>
        <taxon>Magnoliopsida</taxon>
        <taxon>Liliopsida</taxon>
        <taxon>Poales</taxon>
        <taxon>Poaceae</taxon>
        <taxon>BOP clade</taxon>
        <taxon>Oryzoideae</taxon>
        <taxon>Oryzeae</taxon>
        <taxon>Oryzinae</taxon>
        <taxon>Oryza</taxon>
        <taxon>Oryza sativa</taxon>
    </lineage>
</organism>
<protein>
    <submittedName>
        <fullName evidence="2">Os12g0254400 protein</fullName>
    </submittedName>
</protein>